<evidence type="ECO:0000256" key="6">
    <source>
        <dbReference type="PIRSR" id="PIRSR610300-50"/>
    </source>
</evidence>
<evidence type="ECO:0000256" key="5">
    <source>
        <dbReference type="ARBA" id="ARBA00023004"/>
    </source>
</evidence>
<name>H8G715_9PSEU</name>
<feature type="binding site" evidence="7">
    <location>
        <position position="101"/>
    </location>
    <ligand>
        <name>Fe cation</name>
        <dbReference type="ChEBI" id="CHEBI:24875"/>
        <note>catalytic</note>
    </ligand>
</feature>
<keyword evidence="4" id="KW-0560">Oxidoreductase</keyword>
<keyword evidence="3" id="KW-0223">Dioxygenase</keyword>
<proteinExistence type="inferred from homology"/>
<dbReference type="Pfam" id="PF05995">
    <property type="entry name" value="CDO_I"/>
    <property type="match status" value="1"/>
</dbReference>
<evidence type="ECO:0000256" key="2">
    <source>
        <dbReference type="ARBA" id="ARBA00022723"/>
    </source>
</evidence>
<dbReference type="PANTHER" id="PTHR12918:SF1">
    <property type="entry name" value="CYSTEINE DIOXYGENASE TYPE 1"/>
    <property type="match status" value="1"/>
</dbReference>
<protein>
    <submittedName>
        <fullName evidence="8">Metal-dependent enzyme of the double-stranded beta helix superfamily</fullName>
    </submittedName>
</protein>
<dbReference type="PANTHER" id="PTHR12918">
    <property type="entry name" value="CYSTEINE DIOXYGENASE"/>
    <property type="match status" value="1"/>
</dbReference>
<evidence type="ECO:0000256" key="3">
    <source>
        <dbReference type="ARBA" id="ARBA00022964"/>
    </source>
</evidence>
<reference evidence="8 9" key="1">
    <citation type="journal article" date="2012" name="Stand. Genomic Sci.">
        <title>Genome sequence of the soil bacterium Saccharomonospora azurea type strain (NA-128(T)).</title>
        <authorList>
            <person name="Klenk H.P."/>
            <person name="Held B."/>
            <person name="Lucas S."/>
            <person name="Lapidus A."/>
            <person name="Copeland A."/>
            <person name="Hammon N."/>
            <person name="Pitluck S."/>
            <person name="Goodwin L.A."/>
            <person name="Han C."/>
            <person name="Tapia R."/>
            <person name="Brambilla E.M."/>
            <person name="Potter G."/>
            <person name="Land M."/>
            <person name="Ivanova N."/>
            <person name="Rohde M."/>
            <person name="Goker M."/>
            <person name="Detter J.C."/>
            <person name="Kyrpides N.C."/>
            <person name="Woyke T."/>
        </authorList>
    </citation>
    <scope>NUCLEOTIDE SEQUENCE [LARGE SCALE GENOMIC DNA]</scope>
    <source>
        <strain evidence="8 9">NA-128</strain>
    </source>
</reference>
<feature type="binding site" evidence="7">
    <location>
        <position position="155"/>
    </location>
    <ligand>
        <name>Fe cation</name>
        <dbReference type="ChEBI" id="CHEBI:24875"/>
        <note>catalytic</note>
    </ligand>
</feature>
<evidence type="ECO:0000256" key="7">
    <source>
        <dbReference type="PIRSR" id="PIRSR610300-51"/>
    </source>
</evidence>
<dbReference type="HOGENOM" id="CLU_118472_1_0_11"/>
<dbReference type="AlphaFoldDB" id="H8G715"/>
<keyword evidence="5 7" id="KW-0408">Iron</keyword>
<dbReference type="InterPro" id="IPR011051">
    <property type="entry name" value="RmlC_Cupin_sf"/>
</dbReference>
<evidence type="ECO:0000256" key="1">
    <source>
        <dbReference type="ARBA" id="ARBA00006622"/>
    </source>
</evidence>
<dbReference type="Gene3D" id="2.60.120.10">
    <property type="entry name" value="Jelly Rolls"/>
    <property type="match status" value="1"/>
</dbReference>
<dbReference type="SUPFAM" id="SSF51182">
    <property type="entry name" value="RmlC-like cupins"/>
    <property type="match status" value="1"/>
</dbReference>
<evidence type="ECO:0000256" key="4">
    <source>
        <dbReference type="ARBA" id="ARBA00023002"/>
    </source>
</evidence>
<accession>H8G715</accession>
<feature type="binding site" evidence="7">
    <location>
        <position position="103"/>
    </location>
    <ligand>
        <name>Fe cation</name>
        <dbReference type="ChEBI" id="CHEBI:24875"/>
        <note>catalytic</note>
    </ligand>
</feature>
<organism evidence="8 9">
    <name type="scientific">Saccharomonospora azurea NA-128</name>
    <dbReference type="NCBI Taxonomy" id="882081"/>
    <lineage>
        <taxon>Bacteria</taxon>
        <taxon>Bacillati</taxon>
        <taxon>Actinomycetota</taxon>
        <taxon>Actinomycetes</taxon>
        <taxon>Pseudonocardiales</taxon>
        <taxon>Pseudonocardiaceae</taxon>
        <taxon>Saccharomonospora</taxon>
    </lineage>
</organism>
<dbReference type="InterPro" id="IPR014710">
    <property type="entry name" value="RmlC-like_jellyroll"/>
</dbReference>
<dbReference type="GO" id="GO:0016702">
    <property type="term" value="F:oxidoreductase activity, acting on single donors with incorporation of molecular oxygen, incorporation of two atoms of oxygen"/>
    <property type="evidence" value="ECO:0007669"/>
    <property type="project" value="InterPro"/>
</dbReference>
<evidence type="ECO:0000313" key="8">
    <source>
        <dbReference type="EMBL" id="EHY87284.1"/>
    </source>
</evidence>
<gene>
    <name evidence="8" type="ORF">SacazDRAFT_00303</name>
</gene>
<dbReference type="OrthoDB" id="7059163at2"/>
<keyword evidence="6" id="KW-0883">Thioether bond</keyword>
<dbReference type="InterPro" id="IPR010300">
    <property type="entry name" value="CDO_1"/>
</dbReference>
<sequence>MTTRTSTSSTPEFADLVSRVREVVHSTESTDGDTTAEGVSDVATRVGSVLSDRLADGLPLPEHLRWHDPDHYTQHIVHVEPSGTFSIVALVWLPGQATPVHDHVSWCVTGVVEGQETEEVYEVREVGGRSHLVRVGETVNVVGDVSALDPPGDIHRVRNSCQELVVSLHIYGADIHRLGSSIRRAYDLPTLDRAE</sequence>
<comment type="similarity">
    <text evidence="1">Belongs to the cysteine dioxygenase family.</text>
</comment>
<dbReference type="EMBL" id="CM001466">
    <property type="protein sequence ID" value="EHY87284.1"/>
    <property type="molecule type" value="Genomic_DNA"/>
</dbReference>
<feature type="cross-link" description="3'-(S-cysteinyl)-tyrosine (Cys-Tyr)" evidence="6">
    <location>
        <begin position="107"/>
        <end position="171"/>
    </location>
</feature>
<dbReference type="CDD" id="cd10548">
    <property type="entry name" value="cupin_CDO"/>
    <property type="match status" value="1"/>
</dbReference>
<dbReference type="Proteomes" id="UP000004705">
    <property type="component" value="Chromosome"/>
</dbReference>
<evidence type="ECO:0000313" key="9">
    <source>
        <dbReference type="Proteomes" id="UP000004705"/>
    </source>
</evidence>
<keyword evidence="9" id="KW-1185">Reference proteome</keyword>
<keyword evidence="2 7" id="KW-0479">Metal-binding</keyword>
<dbReference type="RefSeq" id="WP_005437968.1">
    <property type="nucleotide sequence ID" value="NZ_CM001466.1"/>
</dbReference>
<dbReference type="GO" id="GO:0008198">
    <property type="term" value="F:ferrous iron binding"/>
    <property type="evidence" value="ECO:0007669"/>
    <property type="project" value="TreeGrafter"/>
</dbReference>